<dbReference type="SUPFAM" id="SSF46894">
    <property type="entry name" value="C-terminal effector domain of the bipartite response regulators"/>
    <property type="match status" value="1"/>
</dbReference>
<dbReference type="Proteomes" id="UP000184121">
    <property type="component" value="Unassembled WGS sequence"/>
</dbReference>
<accession>A0A1M7MEN8</accession>
<sequence length="507" mass="59272">MLIQTGHLLEKKNLDSALFYYKKALPFEKKITDTLLARLYSNIGNANLLKGNIDICLDYQLKALKFYELYPPQQDIVRVYNSIALVYFFQGDFEKALVKFNQVKALLDKNIIKDSSKVHLIKGKILNNIGIIYDNKHLEDHALEYFMQASTHSKKANDNENLSSVYSNMGIIYLKGKRYDLAEAIFIESLNLRKKENNILGLCKSTYHLGRLYKEKKEFKKAQEYLLSSLKYCKQTNSSSTRASVLEELSLVMAGKGDYKSAYNYHVAFKSLKDSLFNKENQKKITRAEMQYKFDKESQSTKIAQNQRELVYSIIAIVLILGIIIAIIMYRLQESKAKIQQLAKESAELNNKDLSLREDSLKRELEFKNKELTTNIMYLLKKNEFNSEISSRLMELKKQMKKTDQDIIQKIIVDIKNAQDDDIWKEFEVRFSQVYNEFYERLNIKYPDLTLNEKRICAFLRLNMTTKEICALTRQSYNSLNVARARLRKKLNIQNEDINLVTFLENI</sequence>
<keyword evidence="4" id="KW-0175">Coiled coil</keyword>
<dbReference type="PANTHER" id="PTHR45641">
    <property type="entry name" value="TETRATRICOPEPTIDE REPEAT PROTEIN (AFU_ORTHOLOGUE AFUA_6G03870)"/>
    <property type="match status" value="1"/>
</dbReference>
<dbReference type="PROSITE" id="PS50005">
    <property type="entry name" value="TPR"/>
    <property type="match status" value="2"/>
</dbReference>
<evidence type="ECO:0000256" key="4">
    <source>
        <dbReference type="SAM" id="Coils"/>
    </source>
</evidence>
<evidence type="ECO:0000256" key="1">
    <source>
        <dbReference type="ARBA" id="ARBA00022737"/>
    </source>
</evidence>
<dbReference type="Pfam" id="PF13424">
    <property type="entry name" value="TPR_12"/>
    <property type="match status" value="2"/>
</dbReference>
<dbReference type="SMART" id="SM00028">
    <property type="entry name" value="TPR"/>
    <property type="match status" value="5"/>
</dbReference>
<organism evidence="6 7">
    <name type="scientific">Flavobacterium saccharophilum</name>
    <dbReference type="NCBI Taxonomy" id="29534"/>
    <lineage>
        <taxon>Bacteria</taxon>
        <taxon>Pseudomonadati</taxon>
        <taxon>Bacteroidota</taxon>
        <taxon>Flavobacteriia</taxon>
        <taxon>Flavobacteriales</taxon>
        <taxon>Flavobacteriaceae</taxon>
        <taxon>Flavobacterium</taxon>
    </lineage>
</organism>
<evidence type="ECO:0000256" key="5">
    <source>
        <dbReference type="SAM" id="Phobius"/>
    </source>
</evidence>
<feature type="repeat" description="TPR" evidence="3">
    <location>
        <begin position="77"/>
        <end position="110"/>
    </location>
</feature>
<feature type="coiled-coil region" evidence="4">
    <location>
        <begin position="332"/>
        <end position="406"/>
    </location>
</feature>
<dbReference type="GO" id="GO:0003677">
    <property type="term" value="F:DNA binding"/>
    <property type="evidence" value="ECO:0007669"/>
    <property type="project" value="InterPro"/>
</dbReference>
<evidence type="ECO:0000256" key="3">
    <source>
        <dbReference type="PROSITE-ProRule" id="PRU00339"/>
    </source>
</evidence>
<dbReference type="EMBL" id="FRBY01000007">
    <property type="protein sequence ID" value="SHM89271.1"/>
    <property type="molecule type" value="Genomic_DNA"/>
</dbReference>
<evidence type="ECO:0000313" key="6">
    <source>
        <dbReference type="EMBL" id="SHM89271.1"/>
    </source>
</evidence>
<keyword evidence="5" id="KW-1133">Transmembrane helix</keyword>
<keyword evidence="5" id="KW-0472">Membrane</keyword>
<evidence type="ECO:0000256" key="2">
    <source>
        <dbReference type="ARBA" id="ARBA00022803"/>
    </source>
</evidence>
<keyword evidence="2 3" id="KW-0802">TPR repeat</keyword>
<name>A0A1M7MEN8_9FLAO</name>
<protein>
    <submittedName>
        <fullName evidence="6">Tetratricopeptide repeat-containing protein</fullName>
    </submittedName>
</protein>
<dbReference type="InterPro" id="IPR019734">
    <property type="entry name" value="TPR_rpt"/>
</dbReference>
<dbReference type="PANTHER" id="PTHR45641:SF19">
    <property type="entry name" value="NEPHROCYSTIN-3"/>
    <property type="match status" value="1"/>
</dbReference>
<feature type="transmembrane region" description="Helical" evidence="5">
    <location>
        <begin position="310"/>
        <end position="330"/>
    </location>
</feature>
<dbReference type="GO" id="GO:0006355">
    <property type="term" value="P:regulation of DNA-templated transcription"/>
    <property type="evidence" value="ECO:0007669"/>
    <property type="project" value="InterPro"/>
</dbReference>
<dbReference type="InterPro" id="IPR016032">
    <property type="entry name" value="Sig_transdc_resp-reg_C-effctor"/>
</dbReference>
<keyword evidence="5" id="KW-0812">Transmembrane</keyword>
<evidence type="ECO:0000313" key="7">
    <source>
        <dbReference type="Proteomes" id="UP000184121"/>
    </source>
</evidence>
<keyword evidence="7" id="KW-1185">Reference proteome</keyword>
<feature type="repeat" description="TPR" evidence="3">
    <location>
        <begin position="163"/>
        <end position="196"/>
    </location>
</feature>
<gene>
    <name evidence="6" type="ORF">SAMN05444366_4513</name>
</gene>
<keyword evidence="1" id="KW-0677">Repeat</keyword>
<dbReference type="SUPFAM" id="SSF48452">
    <property type="entry name" value="TPR-like"/>
    <property type="match status" value="2"/>
</dbReference>
<proteinExistence type="predicted"/>
<dbReference type="Pfam" id="PF13181">
    <property type="entry name" value="TPR_8"/>
    <property type="match status" value="1"/>
</dbReference>
<dbReference type="STRING" id="29534.SAMN05444366_4513"/>
<reference evidence="7" key="1">
    <citation type="submission" date="2016-11" db="EMBL/GenBank/DDBJ databases">
        <authorList>
            <person name="Varghese N."/>
            <person name="Submissions S."/>
        </authorList>
    </citation>
    <scope>NUCLEOTIDE SEQUENCE [LARGE SCALE GENOMIC DNA]</scope>
    <source>
        <strain evidence="7">DSM 1811</strain>
    </source>
</reference>
<dbReference type="AlphaFoldDB" id="A0A1M7MEN8"/>
<dbReference type="InterPro" id="IPR011990">
    <property type="entry name" value="TPR-like_helical_dom_sf"/>
</dbReference>
<dbReference type="Gene3D" id="1.25.40.10">
    <property type="entry name" value="Tetratricopeptide repeat domain"/>
    <property type="match status" value="2"/>
</dbReference>